<evidence type="ECO:0000313" key="3">
    <source>
        <dbReference type="Proteomes" id="UP001372338"/>
    </source>
</evidence>
<keyword evidence="3" id="KW-1185">Reference proteome</keyword>
<feature type="transmembrane region" description="Helical" evidence="1">
    <location>
        <begin position="39"/>
        <end position="58"/>
    </location>
</feature>
<evidence type="ECO:0000313" key="2">
    <source>
        <dbReference type="EMBL" id="KAK7282183.1"/>
    </source>
</evidence>
<name>A0AAN9G0A9_CROPI</name>
<proteinExistence type="predicted"/>
<accession>A0AAN9G0A9</accession>
<reference evidence="2 3" key="1">
    <citation type="submission" date="2024-01" db="EMBL/GenBank/DDBJ databases">
        <title>The genomes of 5 underutilized Papilionoideae crops provide insights into root nodulation and disease resistanc.</title>
        <authorList>
            <person name="Yuan L."/>
        </authorList>
    </citation>
    <scope>NUCLEOTIDE SEQUENCE [LARGE SCALE GENOMIC DNA]</scope>
    <source>
        <strain evidence="2">ZHUSHIDOU_FW_LH</strain>
        <tissue evidence="2">Leaf</tissue>
    </source>
</reference>
<dbReference type="EMBL" id="JAYWIO010000002">
    <property type="protein sequence ID" value="KAK7282183.1"/>
    <property type="molecule type" value="Genomic_DNA"/>
</dbReference>
<keyword evidence="1" id="KW-0472">Membrane</keyword>
<evidence type="ECO:0000256" key="1">
    <source>
        <dbReference type="SAM" id="Phobius"/>
    </source>
</evidence>
<comment type="caution">
    <text evidence="2">The sequence shown here is derived from an EMBL/GenBank/DDBJ whole genome shotgun (WGS) entry which is preliminary data.</text>
</comment>
<feature type="transmembrane region" description="Helical" evidence="1">
    <location>
        <begin position="12"/>
        <end position="32"/>
    </location>
</feature>
<sequence length="66" mass="7909">MLNLKTLMLHQQLLLLLTTTPIWVLFCFRVSYFRFRRTVSATLSFSLYALSLMHRLILEFTEVVRD</sequence>
<keyword evidence="1" id="KW-1133">Transmembrane helix</keyword>
<keyword evidence="1" id="KW-0812">Transmembrane</keyword>
<protein>
    <submittedName>
        <fullName evidence="2">Uncharacterized protein</fullName>
    </submittedName>
</protein>
<dbReference type="AlphaFoldDB" id="A0AAN9G0A9"/>
<gene>
    <name evidence="2" type="ORF">RIF29_10780</name>
</gene>
<organism evidence="2 3">
    <name type="scientific">Crotalaria pallida</name>
    <name type="common">Smooth rattlebox</name>
    <name type="synonym">Crotalaria striata</name>
    <dbReference type="NCBI Taxonomy" id="3830"/>
    <lineage>
        <taxon>Eukaryota</taxon>
        <taxon>Viridiplantae</taxon>
        <taxon>Streptophyta</taxon>
        <taxon>Embryophyta</taxon>
        <taxon>Tracheophyta</taxon>
        <taxon>Spermatophyta</taxon>
        <taxon>Magnoliopsida</taxon>
        <taxon>eudicotyledons</taxon>
        <taxon>Gunneridae</taxon>
        <taxon>Pentapetalae</taxon>
        <taxon>rosids</taxon>
        <taxon>fabids</taxon>
        <taxon>Fabales</taxon>
        <taxon>Fabaceae</taxon>
        <taxon>Papilionoideae</taxon>
        <taxon>50 kb inversion clade</taxon>
        <taxon>genistoids sensu lato</taxon>
        <taxon>core genistoids</taxon>
        <taxon>Crotalarieae</taxon>
        <taxon>Crotalaria</taxon>
    </lineage>
</organism>
<dbReference type="Proteomes" id="UP001372338">
    <property type="component" value="Unassembled WGS sequence"/>
</dbReference>